<dbReference type="AlphaFoldDB" id="A0A411YG71"/>
<dbReference type="OrthoDB" id="5242950at2"/>
<evidence type="ECO:0000313" key="3">
    <source>
        <dbReference type="EMBL" id="QBI20179.1"/>
    </source>
</evidence>
<accession>A0A411YG71</accession>
<feature type="compositionally biased region" description="Basic and acidic residues" evidence="1">
    <location>
        <begin position="1"/>
        <end position="25"/>
    </location>
</feature>
<keyword evidence="2" id="KW-0812">Transmembrane</keyword>
<keyword evidence="2" id="KW-0472">Membrane</keyword>
<feature type="transmembrane region" description="Helical" evidence="2">
    <location>
        <begin position="42"/>
        <end position="65"/>
    </location>
</feature>
<dbReference type="Proteomes" id="UP000291469">
    <property type="component" value="Chromosome"/>
</dbReference>
<keyword evidence="4" id="KW-1185">Reference proteome</keyword>
<evidence type="ECO:0000256" key="1">
    <source>
        <dbReference type="SAM" id="MobiDB-lite"/>
    </source>
</evidence>
<feature type="region of interest" description="Disordered" evidence="1">
    <location>
        <begin position="1"/>
        <end position="31"/>
    </location>
</feature>
<evidence type="ECO:0000313" key="4">
    <source>
        <dbReference type="Proteomes" id="UP000291469"/>
    </source>
</evidence>
<organism evidence="3 4">
    <name type="scientific">Egibacter rhizosphaerae</name>
    <dbReference type="NCBI Taxonomy" id="1670831"/>
    <lineage>
        <taxon>Bacteria</taxon>
        <taxon>Bacillati</taxon>
        <taxon>Actinomycetota</taxon>
        <taxon>Nitriliruptoria</taxon>
        <taxon>Egibacterales</taxon>
        <taxon>Egibacteraceae</taxon>
        <taxon>Egibacter</taxon>
    </lineage>
</organism>
<evidence type="ECO:0000256" key="2">
    <source>
        <dbReference type="SAM" id="Phobius"/>
    </source>
</evidence>
<dbReference type="RefSeq" id="WP_131155176.1">
    <property type="nucleotide sequence ID" value="NZ_CP036402.1"/>
</dbReference>
<reference evidence="3 4" key="1">
    <citation type="submission" date="2019-01" db="EMBL/GenBank/DDBJ databases">
        <title>Egibacter rhizosphaerae EGI 80759T.</title>
        <authorList>
            <person name="Chen D.-D."/>
            <person name="Tian Y."/>
            <person name="Jiao J.-Y."/>
            <person name="Zhang X.-T."/>
            <person name="Zhang Y.-G."/>
            <person name="Zhang Y."/>
            <person name="Xiao M."/>
            <person name="Shu W.-S."/>
            <person name="Li W.-J."/>
        </authorList>
    </citation>
    <scope>NUCLEOTIDE SEQUENCE [LARGE SCALE GENOMIC DNA]</scope>
    <source>
        <strain evidence="3 4">EGI 80759</strain>
    </source>
</reference>
<dbReference type="KEGG" id="erz:ER308_11800"/>
<proteinExistence type="predicted"/>
<sequence>MSERRTRPARRLTERLARRSGKDPYEGLPVDDELGEPILPRWFVLTALAFVPLVLVVGGIAFLGFGTGLLGGEDVPAAERRPPPEGPYTTGVGELVAGEADPERIDAPCSAAEGLRVAGTEQDRATLYGAVDAACDSLGEVDELADGLEPLADHGAILRFATFEATGVDVTTDLVSDPPVVYANARYAQQAAELIVPLLAHEADLLRAADRGDELDGARTALDARARQARACEAALDRPSRACEDTAELLALEREEAVERLRAAGFR</sequence>
<name>A0A411YG71_9ACTN</name>
<dbReference type="EMBL" id="CP036402">
    <property type="protein sequence ID" value="QBI20179.1"/>
    <property type="molecule type" value="Genomic_DNA"/>
</dbReference>
<keyword evidence="2" id="KW-1133">Transmembrane helix</keyword>
<gene>
    <name evidence="3" type="ORF">ER308_11800</name>
</gene>
<protein>
    <submittedName>
        <fullName evidence="3">Uncharacterized protein</fullName>
    </submittedName>
</protein>